<dbReference type="InterPro" id="IPR002104">
    <property type="entry name" value="Integrase_catalytic"/>
</dbReference>
<dbReference type="RefSeq" id="WP_245198538.1">
    <property type="nucleotide sequence ID" value="NZ_JAATIT010000002.1"/>
</dbReference>
<dbReference type="Gene3D" id="1.10.443.10">
    <property type="entry name" value="Intergrase catalytic core"/>
    <property type="match status" value="1"/>
</dbReference>
<evidence type="ECO:0000313" key="7">
    <source>
        <dbReference type="Proteomes" id="UP000535078"/>
    </source>
</evidence>
<feature type="domain" description="Tyr recombinase" evidence="5">
    <location>
        <begin position="264"/>
        <end position="472"/>
    </location>
</feature>
<dbReference type="InterPro" id="IPR038488">
    <property type="entry name" value="Integrase_DNA-bd_sf"/>
</dbReference>
<dbReference type="AlphaFoldDB" id="A0A7X5XSI5"/>
<keyword evidence="2" id="KW-0229">DNA integration</keyword>
<dbReference type="InterPro" id="IPR050808">
    <property type="entry name" value="Phage_Integrase"/>
</dbReference>
<evidence type="ECO:0000256" key="2">
    <source>
        <dbReference type="ARBA" id="ARBA00022908"/>
    </source>
</evidence>
<dbReference type="CDD" id="cd00801">
    <property type="entry name" value="INT_P4_C"/>
    <property type="match status" value="1"/>
</dbReference>
<dbReference type="PROSITE" id="PS51898">
    <property type="entry name" value="TYR_RECOMBINASE"/>
    <property type="match status" value="1"/>
</dbReference>
<dbReference type="InterPro" id="IPR011010">
    <property type="entry name" value="DNA_brk_join_enz"/>
</dbReference>
<evidence type="ECO:0000313" key="6">
    <source>
        <dbReference type="EMBL" id="NJB89481.1"/>
    </source>
</evidence>
<keyword evidence="3" id="KW-0238">DNA-binding</keyword>
<dbReference type="SUPFAM" id="SSF56349">
    <property type="entry name" value="DNA breaking-rejoining enzymes"/>
    <property type="match status" value="1"/>
</dbReference>
<dbReference type="EMBL" id="JAATIT010000002">
    <property type="protein sequence ID" value="NJB89481.1"/>
    <property type="molecule type" value="Genomic_DNA"/>
</dbReference>
<keyword evidence="4" id="KW-0233">DNA recombination</keyword>
<evidence type="ECO:0000256" key="4">
    <source>
        <dbReference type="ARBA" id="ARBA00023172"/>
    </source>
</evidence>
<dbReference type="InterPro" id="IPR010998">
    <property type="entry name" value="Integrase_recombinase_N"/>
</dbReference>
<keyword evidence="7" id="KW-1185">Reference proteome</keyword>
<dbReference type="InterPro" id="IPR013762">
    <property type="entry name" value="Integrase-like_cat_sf"/>
</dbReference>
<evidence type="ECO:0000256" key="3">
    <source>
        <dbReference type="ARBA" id="ARBA00023125"/>
    </source>
</evidence>
<evidence type="ECO:0000259" key="5">
    <source>
        <dbReference type="PROSITE" id="PS51898"/>
    </source>
</evidence>
<proteinExistence type="inferred from homology"/>
<protein>
    <submittedName>
        <fullName evidence="6">Integrase</fullName>
    </submittedName>
</protein>
<dbReference type="Pfam" id="PF13356">
    <property type="entry name" value="Arm-DNA-bind_3"/>
    <property type="match status" value="1"/>
</dbReference>
<comment type="similarity">
    <text evidence="1">Belongs to the 'phage' integrase family.</text>
</comment>
<dbReference type="InterPro" id="IPR025166">
    <property type="entry name" value="Integrase_DNA_bind_dom"/>
</dbReference>
<dbReference type="Gene3D" id="1.10.150.130">
    <property type="match status" value="1"/>
</dbReference>
<dbReference type="GO" id="GO:0003677">
    <property type="term" value="F:DNA binding"/>
    <property type="evidence" value="ECO:0007669"/>
    <property type="project" value="UniProtKB-KW"/>
</dbReference>
<evidence type="ECO:0000256" key="1">
    <source>
        <dbReference type="ARBA" id="ARBA00008857"/>
    </source>
</evidence>
<sequence length="504" mass="56409">MVQAMVSVRTSMVSETAVLNDGKIKAAKARESAYRLGDSRQLYLLITPSGGKHWRMNYTFGRNSAGKLVQKTLSFGSYPAVSLLDARAKRDEAKRVLSQGRDPTEERRAVERAEALERQNSFRAATEAWFELQSGWSLQKLRESAMENEGKWSHLHADIWTVDPLARWSAVHSRDVWVSLERDVLPVIGDEPIAKLKAPAILALLRNVENRGAIETAHRLRQRISAVFVYGIAAGLCDSDPVATLSKALKPVPESKHQPSIVDEQPDQAGRITAVRQMLLDCEAQRCRAQTKLALRLLALTAVRPGDLIGARWTEFFDLGGNEPTWIIPAVRMKGTKARKDSSDFDHHVPLSMQAVDVLNQLRRLTGKFLFCFPGERQANRPISENTLRALLIRADYHQRHVPHGFRAAFSTIMNERAKELGNDGDRAVIDLMLAHVPQALGERNSPGTLVSGSEDAYNRAAYRPRRRQLAQEWADILFDGFWPAETLLDGPIRWAATGPGRPR</sequence>
<dbReference type="Pfam" id="PF00589">
    <property type="entry name" value="Phage_integrase"/>
    <property type="match status" value="1"/>
</dbReference>
<dbReference type="InterPro" id="IPR053876">
    <property type="entry name" value="Phage_int_M"/>
</dbReference>
<dbReference type="Proteomes" id="UP000535078">
    <property type="component" value="Unassembled WGS sequence"/>
</dbReference>
<comment type="caution">
    <text evidence="6">The sequence shown here is derived from an EMBL/GenBank/DDBJ whole genome shotgun (WGS) entry which is preliminary data.</text>
</comment>
<accession>A0A7X5XSI5</accession>
<dbReference type="PANTHER" id="PTHR30629">
    <property type="entry name" value="PROPHAGE INTEGRASE"/>
    <property type="match status" value="1"/>
</dbReference>
<reference evidence="6 7" key="1">
    <citation type="submission" date="2020-03" db="EMBL/GenBank/DDBJ databases">
        <title>Genomic Encyclopedia of Type Strains, Phase IV (KMG-IV): sequencing the most valuable type-strain genomes for metagenomic binning, comparative biology and taxonomic classification.</title>
        <authorList>
            <person name="Goeker M."/>
        </authorList>
    </citation>
    <scope>NUCLEOTIDE SEQUENCE [LARGE SCALE GENOMIC DNA]</scope>
    <source>
        <strain evidence="6 7">DSM 25229</strain>
    </source>
</reference>
<gene>
    <name evidence="6" type="ORF">GGR90_001656</name>
</gene>
<dbReference type="Pfam" id="PF22022">
    <property type="entry name" value="Phage_int_M"/>
    <property type="match status" value="1"/>
</dbReference>
<dbReference type="PANTHER" id="PTHR30629:SF2">
    <property type="entry name" value="PROPHAGE INTEGRASE INTS-RELATED"/>
    <property type="match status" value="1"/>
</dbReference>
<dbReference type="GO" id="GO:0015074">
    <property type="term" value="P:DNA integration"/>
    <property type="evidence" value="ECO:0007669"/>
    <property type="project" value="UniProtKB-KW"/>
</dbReference>
<dbReference type="GO" id="GO:0006310">
    <property type="term" value="P:DNA recombination"/>
    <property type="evidence" value="ECO:0007669"/>
    <property type="project" value="UniProtKB-KW"/>
</dbReference>
<name>A0A7X5XSI5_9SPHN</name>
<organism evidence="6 7">
    <name type="scientific">Sphingopyxis italica</name>
    <dbReference type="NCBI Taxonomy" id="1129133"/>
    <lineage>
        <taxon>Bacteria</taxon>
        <taxon>Pseudomonadati</taxon>
        <taxon>Pseudomonadota</taxon>
        <taxon>Alphaproteobacteria</taxon>
        <taxon>Sphingomonadales</taxon>
        <taxon>Sphingomonadaceae</taxon>
        <taxon>Sphingopyxis</taxon>
    </lineage>
</organism>
<dbReference type="Gene3D" id="3.30.160.390">
    <property type="entry name" value="Integrase, DNA-binding domain"/>
    <property type="match status" value="1"/>
</dbReference>